<name>A0A098BMW7_9NOCA</name>
<dbReference type="EMBL" id="CCSD01000056">
    <property type="protein sequence ID" value="CDZ89061.1"/>
    <property type="molecule type" value="Genomic_DNA"/>
</dbReference>
<dbReference type="AlphaFoldDB" id="A0A098BMW7"/>
<organism evidence="1 2">
    <name type="scientific">Rhodococcus ruber</name>
    <dbReference type="NCBI Taxonomy" id="1830"/>
    <lineage>
        <taxon>Bacteria</taxon>
        <taxon>Bacillati</taxon>
        <taxon>Actinomycetota</taxon>
        <taxon>Actinomycetes</taxon>
        <taxon>Mycobacteriales</taxon>
        <taxon>Nocardiaceae</taxon>
        <taxon>Rhodococcus</taxon>
    </lineage>
</organism>
<accession>A0A098BMW7</accession>
<evidence type="ECO:0000313" key="1">
    <source>
        <dbReference type="EMBL" id="CDZ89061.1"/>
    </source>
</evidence>
<gene>
    <name evidence="1" type="ORF">RHRU231_450228</name>
</gene>
<sequence>MLQFFQVMLELKFQNTRAVFVLNDRKRLHPPAPAGTILFDSDMNILRGTLIEIDNPLAHPIIERQLKVRYANLIVDFLHTRRINTGNNTTQIPGPVPEFHHGRLDALRLLLRNILLELGECSIEI</sequence>
<proteinExistence type="predicted"/>
<dbReference type="Proteomes" id="UP000042997">
    <property type="component" value="Unassembled WGS sequence"/>
</dbReference>
<evidence type="ECO:0000313" key="2">
    <source>
        <dbReference type="Proteomes" id="UP000042997"/>
    </source>
</evidence>
<protein>
    <submittedName>
        <fullName evidence="1">Uncharacterized protein</fullName>
    </submittedName>
</protein>
<reference evidence="1 2" key="1">
    <citation type="journal article" date="2014" name="Genome Announc.">
        <title>Draft Genome Sequence of Propane- and Butane-Oxidizing Actinobacterium Rhodococcus ruber IEGM 231.</title>
        <authorList>
            <person name="Ivshina I.B."/>
            <person name="Kuyukina M.S."/>
            <person name="Krivoruchko A.V."/>
            <person name="Barbe V."/>
            <person name="Fischer C."/>
        </authorList>
    </citation>
    <scope>NUCLEOTIDE SEQUENCE [LARGE SCALE GENOMIC DNA]</scope>
</reference>